<gene>
    <name evidence="1" type="ORF">U3653_31880</name>
</gene>
<evidence type="ECO:0000313" key="2">
    <source>
        <dbReference type="Proteomes" id="UP001348098"/>
    </source>
</evidence>
<reference evidence="1 2" key="1">
    <citation type="submission" date="2023-12" db="EMBL/GenBank/DDBJ databases">
        <title>novel species in genus Nocarida.</title>
        <authorList>
            <person name="Li Z."/>
        </authorList>
    </citation>
    <scope>NUCLEOTIDE SEQUENCE [LARGE SCALE GENOMIC DNA]</scope>
    <source>
        <strain evidence="1 2">CDC186</strain>
    </source>
</reference>
<dbReference type="EMBL" id="JAYKYQ010000020">
    <property type="protein sequence ID" value="MEB3514646.1"/>
    <property type="molecule type" value="Genomic_DNA"/>
</dbReference>
<dbReference type="RefSeq" id="WP_195080666.1">
    <property type="nucleotide sequence ID" value="NZ_JAYESH010000014.1"/>
</dbReference>
<sequence length="129" mass="13606">MNRQVVDVGSGLRSAASGEEPKAIGLVRGDVSGADAPRHAYAVQRHARTLGYQYVYTVRPPVDVDDPIGYVLSIAGGLAIEVLVVFDLEQVDNRPALVCEAGFDLETVCPQCTWARSAQAAPRVGVGAA</sequence>
<organism evidence="1 2">
    <name type="scientific">Nocardia implantans</name>
    <dbReference type="NCBI Taxonomy" id="3108168"/>
    <lineage>
        <taxon>Bacteria</taxon>
        <taxon>Bacillati</taxon>
        <taxon>Actinomycetota</taxon>
        <taxon>Actinomycetes</taxon>
        <taxon>Mycobacteriales</taxon>
        <taxon>Nocardiaceae</taxon>
        <taxon>Nocardia</taxon>
    </lineage>
</organism>
<comment type="caution">
    <text evidence="1">The sequence shown here is derived from an EMBL/GenBank/DDBJ whole genome shotgun (WGS) entry which is preliminary data.</text>
</comment>
<dbReference type="Proteomes" id="UP001348098">
    <property type="component" value="Unassembled WGS sequence"/>
</dbReference>
<accession>A0ABU6B4S9</accession>
<evidence type="ECO:0000313" key="1">
    <source>
        <dbReference type="EMBL" id="MEB3514646.1"/>
    </source>
</evidence>
<protein>
    <submittedName>
        <fullName evidence="1">Uncharacterized protein</fullName>
    </submittedName>
</protein>
<proteinExistence type="predicted"/>
<name>A0ABU6B4S9_9NOCA</name>
<keyword evidence="2" id="KW-1185">Reference proteome</keyword>